<feature type="transmembrane region" description="Helical" evidence="7">
    <location>
        <begin position="59"/>
        <end position="82"/>
    </location>
</feature>
<keyword evidence="5 7" id="KW-1133">Transmembrane helix</keyword>
<evidence type="ECO:0000256" key="6">
    <source>
        <dbReference type="ARBA" id="ARBA00023136"/>
    </source>
</evidence>
<keyword evidence="6 7" id="KW-0472">Membrane</keyword>
<dbReference type="EMBL" id="CP001854">
    <property type="protein sequence ID" value="ADB51181.1"/>
    <property type="molecule type" value="Genomic_DNA"/>
</dbReference>
<dbReference type="HOGENOM" id="CLU_046113_2_1_11"/>
<gene>
    <name evidence="9" type="ordered locus">Cwoe_2762</name>
</gene>
<protein>
    <submittedName>
        <fullName evidence="9">Binding-protein-dependent transport systems inner membrane component</fullName>
    </submittedName>
</protein>
<dbReference type="CDD" id="cd06261">
    <property type="entry name" value="TM_PBP2"/>
    <property type="match status" value="1"/>
</dbReference>
<dbReference type="RefSeq" id="WP_012934232.1">
    <property type="nucleotide sequence ID" value="NC_013739.1"/>
</dbReference>
<keyword evidence="4 7" id="KW-0812">Transmembrane</keyword>
<comment type="subcellular location">
    <subcellularLocation>
        <location evidence="1 7">Cell membrane</location>
        <topology evidence="1 7">Multi-pass membrane protein</topology>
    </subcellularLocation>
</comment>
<evidence type="ECO:0000256" key="1">
    <source>
        <dbReference type="ARBA" id="ARBA00004651"/>
    </source>
</evidence>
<dbReference type="Proteomes" id="UP000008229">
    <property type="component" value="Chromosome"/>
</dbReference>
<evidence type="ECO:0000256" key="7">
    <source>
        <dbReference type="RuleBase" id="RU363032"/>
    </source>
</evidence>
<accession>D3FAL8</accession>
<feature type="transmembrane region" description="Helical" evidence="7">
    <location>
        <begin position="89"/>
        <end position="113"/>
    </location>
</feature>
<evidence type="ECO:0000256" key="2">
    <source>
        <dbReference type="ARBA" id="ARBA00022448"/>
    </source>
</evidence>
<reference evidence="9 10" key="1">
    <citation type="journal article" date="2010" name="Stand. Genomic Sci.">
        <title>Complete genome sequence of Conexibacter woesei type strain (ID131577).</title>
        <authorList>
            <person name="Pukall R."/>
            <person name="Lapidus A."/>
            <person name="Glavina Del Rio T."/>
            <person name="Copeland A."/>
            <person name="Tice H."/>
            <person name="Cheng J.-F."/>
            <person name="Lucas S."/>
            <person name="Chen F."/>
            <person name="Nolan M."/>
            <person name="Bruce D."/>
            <person name="Goodwin L."/>
            <person name="Pitluck S."/>
            <person name="Mavromatis K."/>
            <person name="Ivanova N."/>
            <person name="Ovchinnikova G."/>
            <person name="Pati A."/>
            <person name="Chen A."/>
            <person name="Palaniappan K."/>
            <person name="Land M."/>
            <person name="Hauser L."/>
            <person name="Chang Y.-J."/>
            <person name="Jeffries C.D."/>
            <person name="Chain P."/>
            <person name="Meincke L."/>
            <person name="Sims D."/>
            <person name="Brettin T."/>
            <person name="Detter J.C."/>
            <person name="Rohde M."/>
            <person name="Goeker M."/>
            <person name="Bristow J."/>
            <person name="Eisen J.A."/>
            <person name="Markowitz V."/>
            <person name="Kyrpides N.C."/>
            <person name="Klenk H.-P."/>
            <person name="Hugenholtz P."/>
        </authorList>
    </citation>
    <scope>NUCLEOTIDE SEQUENCE [LARGE SCALE GENOMIC DNA]</scope>
    <source>
        <strain evidence="10">DSM 14684 / CIP 108061 / JCM 11494 / NBRC 100937 / ID131577</strain>
    </source>
</reference>
<sequence precursor="true">MTLKRFLPTLIAIAVVLGVWIAVKAIAQPSDDILPSPLQVWDAAVDDSSTLLSATKTTLVGAFGGFVVGNVAGILLAMTVAASQTAARVVLPIALVVRVIPVIALAPFLTLVLGTGNATIVAISAAIVFFPTLVNGVLGFRSVPPEMIELMEIAGASPLDVFLRVRIPAALPYLFAAFQIGAAACILGAMIAEWVTSGEGLGYLILQSGVQFEVPLMWAGVVVAALLALTAFAFTGFLARRYASYMEPRA</sequence>
<organism evidence="9 10">
    <name type="scientific">Conexibacter woesei (strain DSM 14684 / CCUG 47730 / CIP 108061 / JCM 11494 / NBRC 100937 / ID131577)</name>
    <dbReference type="NCBI Taxonomy" id="469383"/>
    <lineage>
        <taxon>Bacteria</taxon>
        <taxon>Bacillati</taxon>
        <taxon>Actinomycetota</taxon>
        <taxon>Thermoleophilia</taxon>
        <taxon>Solirubrobacterales</taxon>
        <taxon>Conexibacteraceae</taxon>
        <taxon>Conexibacter</taxon>
    </lineage>
</organism>
<feature type="transmembrane region" description="Helical" evidence="7">
    <location>
        <begin position="119"/>
        <end position="140"/>
    </location>
</feature>
<dbReference type="OrthoDB" id="7274389at2"/>
<keyword evidence="10" id="KW-1185">Reference proteome</keyword>
<feature type="transmembrane region" description="Helical" evidence="7">
    <location>
        <begin position="216"/>
        <end position="239"/>
    </location>
</feature>
<keyword evidence="3" id="KW-1003">Cell membrane</keyword>
<dbReference type="Gene3D" id="1.10.3720.10">
    <property type="entry name" value="MetI-like"/>
    <property type="match status" value="1"/>
</dbReference>
<dbReference type="SUPFAM" id="SSF161098">
    <property type="entry name" value="MetI-like"/>
    <property type="match status" value="1"/>
</dbReference>
<dbReference type="AlphaFoldDB" id="D3FAL8"/>
<reference evidence="10" key="2">
    <citation type="submission" date="2010-01" db="EMBL/GenBank/DDBJ databases">
        <title>The complete genome of Conexibacter woesei DSM 14684.</title>
        <authorList>
            <consortium name="US DOE Joint Genome Institute (JGI-PGF)"/>
            <person name="Lucas S."/>
            <person name="Copeland A."/>
            <person name="Lapidus A."/>
            <person name="Glavina del Rio T."/>
            <person name="Dalin E."/>
            <person name="Tice H."/>
            <person name="Bruce D."/>
            <person name="Goodwin L."/>
            <person name="Pitluck S."/>
            <person name="Kyrpides N."/>
            <person name="Mavromatis K."/>
            <person name="Ivanova N."/>
            <person name="Mikhailova N."/>
            <person name="Chertkov O."/>
            <person name="Brettin T."/>
            <person name="Detter J.C."/>
            <person name="Han C."/>
            <person name="Larimer F."/>
            <person name="Land M."/>
            <person name="Hauser L."/>
            <person name="Markowitz V."/>
            <person name="Cheng J.-F."/>
            <person name="Hugenholtz P."/>
            <person name="Woyke T."/>
            <person name="Wu D."/>
            <person name="Pukall R."/>
            <person name="Steenblock K."/>
            <person name="Schneider S."/>
            <person name="Klenk H.-P."/>
            <person name="Eisen J.A."/>
        </authorList>
    </citation>
    <scope>NUCLEOTIDE SEQUENCE [LARGE SCALE GENOMIC DNA]</scope>
    <source>
        <strain evidence="10">DSM 14684 / CIP 108061 / JCM 11494 / NBRC 100937 / ID131577</strain>
    </source>
</reference>
<evidence type="ECO:0000256" key="4">
    <source>
        <dbReference type="ARBA" id="ARBA00022692"/>
    </source>
</evidence>
<dbReference type="eggNOG" id="COG0600">
    <property type="taxonomic scope" value="Bacteria"/>
</dbReference>
<dbReference type="PROSITE" id="PS50928">
    <property type="entry name" value="ABC_TM1"/>
    <property type="match status" value="1"/>
</dbReference>
<dbReference type="STRING" id="469383.Cwoe_2762"/>
<proteinExistence type="inferred from homology"/>
<dbReference type="InterPro" id="IPR000515">
    <property type="entry name" value="MetI-like"/>
</dbReference>
<evidence type="ECO:0000256" key="3">
    <source>
        <dbReference type="ARBA" id="ARBA00022475"/>
    </source>
</evidence>
<dbReference type="PANTHER" id="PTHR30151:SF20">
    <property type="entry name" value="ABC TRANSPORTER PERMEASE PROTEIN HI_0355-RELATED"/>
    <property type="match status" value="1"/>
</dbReference>
<dbReference type="GO" id="GO:0005886">
    <property type="term" value="C:plasma membrane"/>
    <property type="evidence" value="ECO:0007669"/>
    <property type="project" value="UniProtKB-SubCell"/>
</dbReference>
<dbReference type="Pfam" id="PF00528">
    <property type="entry name" value="BPD_transp_1"/>
    <property type="match status" value="1"/>
</dbReference>
<feature type="transmembrane region" description="Helical" evidence="7">
    <location>
        <begin position="173"/>
        <end position="196"/>
    </location>
</feature>
<evidence type="ECO:0000256" key="5">
    <source>
        <dbReference type="ARBA" id="ARBA00022989"/>
    </source>
</evidence>
<dbReference type="InterPro" id="IPR035906">
    <property type="entry name" value="MetI-like_sf"/>
</dbReference>
<feature type="domain" description="ABC transmembrane type-1" evidence="8">
    <location>
        <begin position="55"/>
        <end position="239"/>
    </location>
</feature>
<name>D3FAL8_CONWI</name>
<evidence type="ECO:0000259" key="8">
    <source>
        <dbReference type="PROSITE" id="PS50928"/>
    </source>
</evidence>
<evidence type="ECO:0000313" key="10">
    <source>
        <dbReference type="Proteomes" id="UP000008229"/>
    </source>
</evidence>
<dbReference type="GO" id="GO:0055085">
    <property type="term" value="P:transmembrane transport"/>
    <property type="evidence" value="ECO:0007669"/>
    <property type="project" value="InterPro"/>
</dbReference>
<dbReference type="KEGG" id="cwo:Cwoe_2762"/>
<evidence type="ECO:0000313" key="9">
    <source>
        <dbReference type="EMBL" id="ADB51181.1"/>
    </source>
</evidence>
<dbReference type="PANTHER" id="PTHR30151">
    <property type="entry name" value="ALKANE SULFONATE ABC TRANSPORTER-RELATED, MEMBRANE SUBUNIT"/>
    <property type="match status" value="1"/>
</dbReference>
<keyword evidence="2 7" id="KW-0813">Transport</keyword>
<comment type="similarity">
    <text evidence="7">Belongs to the binding-protein-dependent transport system permease family.</text>
</comment>